<evidence type="ECO:0000256" key="1">
    <source>
        <dbReference type="SAM" id="Phobius"/>
    </source>
</evidence>
<evidence type="ECO:0000313" key="2">
    <source>
        <dbReference type="EMBL" id="KAG0550515.1"/>
    </source>
</evidence>
<feature type="transmembrane region" description="Helical" evidence="1">
    <location>
        <begin position="35"/>
        <end position="54"/>
    </location>
</feature>
<keyword evidence="1" id="KW-1133">Transmembrane helix</keyword>
<accession>A0A921S342</accession>
<comment type="caution">
    <text evidence="2">The sequence shown here is derived from an EMBL/GenBank/DDBJ whole genome shotgun (WGS) entry which is preliminary data.</text>
</comment>
<keyword evidence="1" id="KW-0472">Membrane</keyword>
<reference evidence="2" key="2">
    <citation type="submission" date="2020-10" db="EMBL/GenBank/DDBJ databases">
        <authorList>
            <person name="Cooper E.A."/>
            <person name="Brenton Z.W."/>
            <person name="Flinn B.S."/>
            <person name="Jenkins J."/>
            <person name="Shu S."/>
            <person name="Flowers D."/>
            <person name="Luo F."/>
            <person name="Wang Y."/>
            <person name="Xia P."/>
            <person name="Barry K."/>
            <person name="Daum C."/>
            <person name="Lipzen A."/>
            <person name="Yoshinaga Y."/>
            <person name="Schmutz J."/>
            <person name="Saski C."/>
            <person name="Vermerris W."/>
            <person name="Kresovich S."/>
        </authorList>
    </citation>
    <scope>NUCLEOTIDE SEQUENCE</scope>
</reference>
<dbReference type="Gramene" id="EER92043">
    <property type="protein sequence ID" value="EER92043"/>
    <property type="gene ID" value="SORBI_3001G321700"/>
</dbReference>
<dbReference type="Proteomes" id="UP000807115">
    <property type="component" value="Chromosome 1"/>
</dbReference>
<evidence type="ECO:0000313" key="3">
    <source>
        <dbReference type="Proteomes" id="UP000807115"/>
    </source>
</evidence>
<protein>
    <submittedName>
        <fullName evidence="2">Uncharacterized protein</fullName>
    </submittedName>
</protein>
<reference evidence="2" key="1">
    <citation type="journal article" date="2019" name="BMC Genomics">
        <title>A new reference genome for Sorghum bicolor reveals high levels of sequence similarity between sweet and grain genotypes: implications for the genetics of sugar metabolism.</title>
        <authorList>
            <person name="Cooper E.A."/>
            <person name="Brenton Z.W."/>
            <person name="Flinn B.S."/>
            <person name="Jenkins J."/>
            <person name="Shu S."/>
            <person name="Flowers D."/>
            <person name="Luo F."/>
            <person name="Wang Y."/>
            <person name="Xia P."/>
            <person name="Barry K."/>
            <person name="Daum C."/>
            <person name="Lipzen A."/>
            <person name="Yoshinaga Y."/>
            <person name="Schmutz J."/>
            <person name="Saski C."/>
            <person name="Vermerris W."/>
            <person name="Kresovich S."/>
        </authorList>
    </citation>
    <scope>NUCLEOTIDE SEQUENCE</scope>
</reference>
<dbReference type="EMBL" id="CM027680">
    <property type="protein sequence ID" value="KAG0550515.1"/>
    <property type="molecule type" value="Genomic_DNA"/>
</dbReference>
<proteinExistence type="predicted"/>
<gene>
    <name evidence="2" type="ORF">BDA96_01G345200</name>
</gene>
<name>A0A921S342_SORBI</name>
<dbReference type="OMA" id="WHNGRNA"/>
<organism evidence="2 3">
    <name type="scientific">Sorghum bicolor</name>
    <name type="common">Sorghum</name>
    <name type="synonym">Sorghum vulgare</name>
    <dbReference type="NCBI Taxonomy" id="4558"/>
    <lineage>
        <taxon>Eukaryota</taxon>
        <taxon>Viridiplantae</taxon>
        <taxon>Streptophyta</taxon>
        <taxon>Embryophyta</taxon>
        <taxon>Tracheophyta</taxon>
        <taxon>Spermatophyta</taxon>
        <taxon>Magnoliopsida</taxon>
        <taxon>Liliopsida</taxon>
        <taxon>Poales</taxon>
        <taxon>Poaceae</taxon>
        <taxon>PACMAD clade</taxon>
        <taxon>Panicoideae</taxon>
        <taxon>Andropogonodae</taxon>
        <taxon>Andropogoneae</taxon>
        <taxon>Sorghinae</taxon>
        <taxon>Sorghum</taxon>
    </lineage>
</organism>
<keyword evidence="1" id="KW-0812">Transmembrane</keyword>
<sequence length="152" mass="15094">MANDGSSPRARGGGNGTGTGRRCCGGGTHLTCVDLLVFLLAAALCSASYCLGIWHNSRGAADSRVLLGPSACEDDADKPLDFETHHAAEDAGLSVSSTVAAAAAKTTTSSTRRALRGGGGAADGSTARRGVAAWAEAGAGGRSLRFTDAVQA</sequence>
<dbReference type="AlphaFoldDB" id="A0A921S342"/>